<dbReference type="InterPro" id="IPR012464">
    <property type="entry name" value="DUF1676"/>
</dbReference>
<dbReference type="EMBL" id="GL451616">
    <property type="protein sequence ID" value="EFN78920.1"/>
    <property type="molecule type" value="Genomic_DNA"/>
</dbReference>
<dbReference type="InParanoid" id="E2BZG0"/>
<dbReference type="OMA" id="VMGLMIV"/>
<dbReference type="PANTHER" id="PTHR21879">
    <property type="entry name" value="FI03362P-RELATED-RELATED"/>
    <property type="match status" value="1"/>
</dbReference>
<dbReference type="AlphaFoldDB" id="E2BZG0"/>
<accession>E2BZG0</accession>
<gene>
    <name evidence="1" type="ORF">EAI_06220</name>
</gene>
<protein>
    <submittedName>
        <fullName evidence="1">Uncharacterized protein</fullName>
    </submittedName>
</protein>
<keyword evidence="2" id="KW-1185">Reference proteome</keyword>
<organism evidence="2">
    <name type="scientific">Harpegnathos saltator</name>
    <name type="common">Jerdon's jumping ant</name>
    <dbReference type="NCBI Taxonomy" id="610380"/>
    <lineage>
        <taxon>Eukaryota</taxon>
        <taxon>Metazoa</taxon>
        <taxon>Ecdysozoa</taxon>
        <taxon>Arthropoda</taxon>
        <taxon>Hexapoda</taxon>
        <taxon>Insecta</taxon>
        <taxon>Pterygota</taxon>
        <taxon>Neoptera</taxon>
        <taxon>Endopterygota</taxon>
        <taxon>Hymenoptera</taxon>
        <taxon>Apocrita</taxon>
        <taxon>Aculeata</taxon>
        <taxon>Formicoidea</taxon>
        <taxon>Formicidae</taxon>
        <taxon>Ponerinae</taxon>
        <taxon>Ponerini</taxon>
        <taxon>Harpegnathos</taxon>
    </lineage>
</organism>
<dbReference type="OrthoDB" id="7683472at2759"/>
<dbReference type="Proteomes" id="UP000008237">
    <property type="component" value="Unassembled WGS sequence"/>
</dbReference>
<dbReference type="PANTHER" id="PTHR21879:SF8">
    <property type="entry name" value="OSIRIS 23"/>
    <property type="match status" value="1"/>
</dbReference>
<sequence length="84" mass="9333">MLGLLFMGSILIPMGFQFLAVLGGKALILAKMALILSSIQGLKKIATSGINYGLYHSPEAWHDRSHQVFPEEEEHYPIYVPPHV</sequence>
<reference evidence="1 2" key="1">
    <citation type="journal article" date="2010" name="Science">
        <title>Genomic comparison of the ants Camponotus floridanus and Harpegnathos saltator.</title>
        <authorList>
            <person name="Bonasio R."/>
            <person name="Zhang G."/>
            <person name="Ye C."/>
            <person name="Mutti N.S."/>
            <person name="Fang X."/>
            <person name="Qin N."/>
            <person name="Donahue G."/>
            <person name="Yang P."/>
            <person name="Li Q."/>
            <person name="Li C."/>
            <person name="Zhang P."/>
            <person name="Huang Z."/>
            <person name="Berger S.L."/>
            <person name="Reinberg D."/>
            <person name="Wang J."/>
            <person name="Liebig J."/>
        </authorList>
    </citation>
    <scope>NUCLEOTIDE SEQUENCE [LARGE SCALE GENOMIC DNA]</scope>
    <source>
        <strain evidence="1 2">R22 G/1</strain>
    </source>
</reference>
<evidence type="ECO:0000313" key="2">
    <source>
        <dbReference type="Proteomes" id="UP000008237"/>
    </source>
</evidence>
<name>E2BZG0_HARSA</name>
<dbReference type="GO" id="GO:0016020">
    <property type="term" value="C:membrane"/>
    <property type="evidence" value="ECO:0007669"/>
    <property type="project" value="TreeGrafter"/>
</dbReference>
<dbReference type="Pfam" id="PF07898">
    <property type="entry name" value="DUF1676"/>
    <property type="match status" value="1"/>
</dbReference>
<proteinExistence type="predicted"/>
<evidence type="ECO:0000313" key="1">
    <source>
        <dbReference type="EMBL" id="EFN78920.1"/>
    </source>
</evidence>